<dbReference type="InterPro" id="IPR027417">
    <property type="entry name" value="P-loop_NTPase"/>
</dbReference>
<dbReference type="Gene3D" id="3.40.50.300">
    <property type="entry name" value="P-loop containing nucleotide triphosphate hydrolases"/>
    <property type="match status" value="1"/>
</dbReference>
<dbReference type="InterPro" id="IPR011989">
    <property type="entry name" value="ARM-like"/>
</dbReference>
<evidence type="ECO:0000313" key="3">
    <source>
        <dbReference type="Proteomes" id="UP001206206"/>
    </source>
</evidence>
<dbReference type="Gene3D" id="1.25.10.10">
    <property type="entry name" value="Leucine-rich Repeat Variant"/>
    <property type="match status" value="2"/>
</dbReference>
<gene>
    <name evidence="2" type="ORF">NON19_23195</name>
</gene>
<dbReference type="EMBL" id="JANFNH010000033">
    <property type="protein sequence ID" value="MCQ4044854.1"/>
    <property type="molecule type" value="Genomic_DNA"/>
</dbReference>
<keyword evidence="3" id="KW-1185">Reference proteome</keyword>
<sequence>MQASSGSIAFEHADTVFATVINHGTSEPSAGLDVYLEAATAADRNHPYGALSVSAPPLATVYVRQQAHRRVQKGEDDAQAPQPETEAEAQQLAEDVLGRDRNCVVIAGPGGGKSSLLRTHLAASAARWREGRTSATVPVLLPAAALSQRPLPETIAEVATSTLSHFGLRHSLSAELFRAAPRPGTHWQVLVDGLDEIADRQGRLEVLSTLAAHAAEPGTPYRFVVATRPLPDGELDVLGDEVPRYVLQPFTADDLRHFAKGWFEAGRLPAPEDAAENFMAAMERTRLAALARTPLMATMLCQLYADAPERPLPAGRSGVYQRFLGLLHDRQHAQGTSGIHNQTRAALERYGPEALAAAQNTVAHLPDLIAYLAAERYGGSNEPSIDVLARHPNAECPSGVLPEVWNGFLGEALRSSGLLHATATGEFAFLHQTLMEYLAARHATRDAEVSASTYRGHFGRRIGLKRWARAKWDPHEDSYLGFLLDAWSNEATGAARMQVLYEVAVRGGNAWCRFLVRQATLGTLVPADITTAAAAHLATMAGDSGIDYGERIWSAQLLDDLGDPRGREALNTVCYDTSCAWGERVHTAQLLEELGDSRGRDALNTLATDPALDFGGRLYVAKRLVELGDSRGRDALHLLATDPAIGPGKRRHVGDALGRLGSSRGREGLDAIAADPARILGLRIAVAEELGKLGDPRGRELLNTFATDPTIGFGERGYAAKSMAKLGDFRGREILNAIAADPEFDISERREAAKVLAELGDPRGREILNFMVHCPDHDISERVVTARFLDELDDSRGREALDDLANDSDSDVDDRIVAAIALERMGDSRGREVLNALARDPDTDFGARIGAAELLEDLGYPQEHLDALNAIAADPASGFGERVTVGKALYELGDPRGRAVLEALTDSADYGESVIAALTLSKLDRTTRPWSLKRPG</sequence>
<organism evidence="2 3">
    <name type="scientific">Streptantibioticus rubrisoli</name>
    <dbReference type="NCBI Taxonomy" id="1387313"/>
    <lineage>
        <taxon>Bacteria</taxon>
        <taxon>Bacillati</taxon>
        <taxon>Actinomycetota</taxon>
        <taxon>Actinomycetes</taxon>
        <taxon>Kitasatosporales</taxon>
        <taxon>Streptomycetaceae</taxon>
        <taxon>Streptantibioticus</taxon>
    </lineage>
</organism>
<evidence type="ECO:0008006" key="4">
    <source>
        <dbReference type="Google" id="ProtNLM"/>
    </source>
</evidence>
<comment type="caution">
    <text evidence="2">The sequence shown here is derived from an EMBL/GenBank/DDBJ whole genome shotgun (WGS) entry which is preliminary data.</text>
</comment>
<reference evidence="2 3" key="1">
    <citation type="submission" date="2022-06" db="EMBL/GenBank/DDBJ databases">
        <title>Draft genome sequence of type strain Streptomyces rubrisoli DSM 42083.</title>
        <authorList>
            <person name="Duangmal K."/>
            <person name="Klaysubun C."/>
        </authorList>
    </citation>
    <scope>NUCLEOTIDE SEQUENCE [LARGE SCALE GENOMIC DNA]</scope>
    <source>
        <strain evidence="2 3">DSM 42083</strain>
    </source>
</reference>
<dbReference type="SMART" id="SM00567">
    <property type="entry name" value="EZ_HEAT"/>
    <property type="match status" value="8"/>
</dbReference>
<dbReference type="Proteomes" id="UP001206206">
    <property type="component" value="Unassembled WGS sequence"/>
</dbReference>
<proteinExistence type="predicted"/>
<dbReference type="InterPro" id="IPR016024">
    <property type="entry name" value="ARM-type_fold"/>
</dbReference>
<name>A0ABT1PHL2_9ACTN</name>
<dbReference type="SUPFAM" id="SSF48371">
    <property type="entry name" value="ARM repeat"/>
    <property type="match status" value="2"/>
</dbReference>
<feature type="region of interest" description="Disordered" evidence="1">
    <location>
        <begin position="67"/>
        <end position="86"/>
    </location>
</feature>
<protein>
    <recommendedName>
        <fullName evidence="4">NACHT domain-containing protein</fullName>
    </recommendedName>
</protein>
<accession>A0ABT1PHL2</accession>
<dbReference type="RefSeq" id="WP_255930905.1">
    <property type="nucleotide sequence ID" value="NZ_JANFNH010000033.1"/>
</dbReference>
<evidence type="ECO:0000313" key="2">
    <source>
        <dbReference type="EMBL" id="MCQ4044854.1"/>
    </source>
</evidence>
<dbReference type="InterPro" id="IPR004155">
    <property type="entry name" value="PBS_lyase_HEAT"/>
</dbReference>
<evidence type="ECO:0000256" key="1">
    <source>
        <dbReference type="SAM" id="MobiDB-lite"/>
    </source>
</evidence>